<keyword evidence="1" id="KW-0732">Signal</keyword>
<dbReference type="EMBL" id="FWFK01000001">
    <property type="protein sequence ID" value="SLN12932.1"/>
    <property type="molecule type" value="Genomic_DNA"/>
</dbReference>
<name>A0A1X6Y7E0_9RHOB</name>
<evidence type="ECO:0000256" key="1">
    <source>
        <dbReference type="SAM" id="SignalP"/>
    </source>
</evidence>
<dbReference type="AlphaFoldDB" id="A0A1X6Y7E0"/>
<dbReference type="Pfam" id="PF10670">
    <property type="entry name" value="DUF4198"/>
    <property type="match status" value="1"/>
</dbReference>
<evidence type="ECO:0000313" key="3">
    <source>
        <dbReference type="Proteomes" id="UP000193570"/>
    </source>
</evidence>
<dbReference type="RefSeq" id="WP_085790140.1">
    <property type="nucleotide sequence ID" value="NZ_FWFK01000001.1"/>
</dbReference>
<proteinExistence type="predicted"/>
<evidence type="ECO:0000313" key="2">
    <source>
        <dbReference type="EMBL" id="SLN12932.1"/>
    </source>
</evidence>
<keyword evidence="2" id="KW-0472">Membrane</keyword>
<protein>
    <submittedName>
        <fullName evidence="2">Nickel uptake substrate-specific transmembrane region</fullName>
    </submittedName>
</protein>
<reference evidence="2 3" key="1">
    <citation type="submission" date="2017-03" db="EMBL/GenBank/DDBJ databases">
        <authorList>
            <person name="Afonso C.L."/>
            <person name="Miller P.J."/>
            <person name="Scott M.A."/>
            <person name="Spackman E."/>
            <person name="Goraichik I."/>
            <person name="Dimitrov K.M."/>
            <person name="Suarez D.L."/>
            <person name="Swayne D.E."/>
        </authorList>
    </citation>
    <scope>NUCLEOTIDE SEQUENCE [LARGE SCALE GENOMIC DNA]</scope>
    <source>
        <strain evidence="2 3">CECT 8625</strain>
    </source>
</reference>
<feature type="signal peptide" evidence="1">
    <location>
        <begin position="1"/>
        <end position="25"/>
    </location>
</feature>
<keyword evidence="2" id="KW-0812">Transmembrane</keyword>
<organism evidence="2 3">
    <name type="scientific">Roseivivax jejudonensis</name>
    <dbReference type="NCBI Taxonomy" id="1529041"/>
    <lineage>
        <taxon>Bacteria</taxon>
        <taxon>Pseudomonadati</taxon>
        <taxon>Pseudomonadota</taxon>
        <taxon>Alphaproteobacteria</taxon>
        <taxon>Rhodobacterales</taxon>
        <taxon>Roseobacteraceae</taxon>
        <taxon>Roseivivax</taxon>
    </lineage>
</organism>
<accession>A0A1X6Y7E0</accession>
<dbReference type="InterPro" id="IPR019613">
    <property type="entry name" value="DUF4198"/>
</dbReference>
<feature type="chain" id="PRO_5012620481" evidence="1">
    <location>
        <begin position="26"/>
        <end position="277"/>
    </location>
</feature>
<keyword evidence="3" id="KW-1185">Reference proteome</keyword>
<dbReference type="Proteomes" id="UP000193570">
    <property type="component" value="Unassembled WGS sequence"/>
</dbReference>
<sequence length="277" mass="30603">MSIRRGSQIAGAALLALVVPTQAPAHETWLDVHDWQPAKSDRIEADIRNGHGFDGRILPWLDQLIDSMELMDGLGRLAIEGENGNMPAVAVRARTDGLSILVYESRYRTLTYDSFEVFREFLADKDENWVLSEHTLRDLPTSAVREAYRRFSKALVAVGGRRGADRFTGMELELIAEANPYTDHGAPFVVQLLYNGAPKAGERVTLFSRDAGGVVDIRLAKTGADGRVAFALRPGRDYLVDAVLVRKPARNIAAEHLVMWESLWASLTFATPATDGQ</sequence>
<gene>
    <name evidence="2" type="ORF">ROJ8625_00376</name>
</gene>
<dbReference type="OrthoDB" id="581894at2"/>